<keyword evidence="5" id="KW-1185">Reference proteome</keyword>
<dbReference type="AlphaFoldDB" id="A0A1E8CG59"/>
<dbReference type="Gene3D" id="3.40.50.410">
    <property type="entry name" value="von Willebrand factor, type A domain"/>
    <property type="match status" value="1"/>
</dbReference>
<feature type="transmembrane region" description="Helical" evidence="2">
    <location>
        <begin position="306"/>
        <end position="329"/>
    </location>
</feature>
<dbReference type="PANTHER" id="PTHR22550">
    <property type="entry name" value="SPORE GERMINATION PROTEIN"/>
    <property type="match status" value="1"/>
</dbReference>
<evidence type="ECO:0000313" key="4">
    <source>
        <dbReference type="EMBL" id="OFE11454.1"/>
    </source>
</evidence>
<keyword evidence="2" id="KW-0812">Transmembrane</keyword>
<gene>
    <name evidence="4" type="ORF">PHACT_12955</name>
</gene>
<sequence length="353" mass="38936">MLEFSWPWALLALPLPLLIYFLIPRAPRQDAALRVPFYRRLVQLHTDSSRSFNKNILILLFCTLIWLLVVAAGSRPQWVGEPIEIPTTGRDMMLTLDLSGSMEARDMFLNNTQLSRFQVMKAVISDFVEKRQGDRLGIGLFAAHAYVMTPMTRDLETVGRLVEELEIGMIDESATAIGDAIGLSVKHLREQPDNNRILILLTDGINNAGELTPSQAAQLARTEGIKMHIVGVASDQFAQRSLFGNRAGALVSEIDDDAMAAAANMTGGEYFRARTLEDMIRIYDDLDAMEPIEQDEQTYRPITQLFHWPLGIALLLSFLLAMSAMPAAARTTGTNSSKKDDKAGAAAEPGAAS</sequence>
<dbReference type="EMBL" id="MASR01000002">
    <property type="protein sequence ID" value="OFE11454.1"/>
    <property type="molecule type" value="Genomic_DNA"/>
</dbReference>
<protein>
    <recommendedName>
        <fullName evidence="3">VWFA domain-containing protein</fullName>
    </recommendedName>
</protein>
<dbReference type="SUPFAM" id="SSF53300">
    <property type="entry name" value="vWA-like"/>
    <property type="match status" value="1"/>
</dbReference>
<dbReference type="PROSITE" id="PS50234">
    <property type="entry name" value="VWFA"/>
    <property type="match status" value="1"/>
</dbReference>
<keyword evidence="2" id="KW-1133">Transmembrane helix</keyword>
<feature type="domain" description="VWFA" evidence="3">
    <location>
        <begin position="91"/>
        <end position="286"/>
    </location>
</feature>
<reference evidence="5" key="1">
    <citation type="submission" date="2016-07" db="EMBL/GenBank/DDBJ databases">
        <authorList>
            <person name="Florea S."/>
            <person name="Webb J.S."/>
            <person name="Jaromczyk J."/>
            <person name="Schardl C.L."/>
        </authorList>
    </citation>
    <scope>NUCLEOTIDE SEQUENCE [LARGE SCALE GENOMIC DNA]</scope>
    <source>
        <strain evidence="5">KCTC 42131</strain>
    </source>
</reference>
<dbReference type="PANTHER" id="PTHR22550:SF18">
    <property type="entry name" value="VWFA DOMAIN-CONTAINING PROTEIN"/>
    <property type="match status" value="1"/>
</dbReference>
<feature type="transmembrane region" description="Helical" evidence="2">
    <location>
        <begin position="6"/>
        <end position="23"/>
    </location>
</feature>
<keyword evidence="2" id="KW-0472">Membrane</keyword>
<dbReference type="Pfam" id="PF07584">
    <property type="entry name" value="BatA"/>
    <property type="match status" value="1"/>
</dbReference>
<dbReference type="OrthoDB" id="6206554at2"/>
<dbReference type="Proteomes" id="UP000175669">
    <property type="component" value="Unassembled WGS sequence"/>
</dbReference>
<dbReference type="RefSeq" id="WP_070118704.1">
    <property type="nucleotide sequence ID" value="NZ_MASR01000002.1"/>
</dbReference>
<feature type="region of interest" description="Disordered" evidence="1">
    <location>
        <begin position="330"/>
        <end position="353"/>
    </location>
</feature>
<evidence type="ECO:0000256" key="1">
    <source>
        <dbReference type="SAM" id="MobiDB-lite"/>
    </source>
</evidence>
<accession>A0A1E8CG59</accession>
<dbReference type="InterPro" id="IPR050768">
    <property type="entry name" value="UPF0353/GerABKA_families"/>
</dbReference>
<dbReference type="InterPro" id="IPR002035">
    <property type="entry name" value="VWF_A"/>
</dbReference>
<name>A0A1E8CG59_9GAMM</name>
<evidence type="ECO:0000313" key="5">
    <source>
        <dbReference type="Proteomes" id="UP000175669"/>
    </source>
</evidence>
<dbReference type="SMART" id="SM00327">
    <property type="entry name" value="VWA"/>
    <property type="match status" value="1"/>
</dbReference>
<organism evidence="4 5">
    <name type="scientific">Pseudohongiella acticola</name>
    <dbReference type="NCBI Taxonomy" id="1524254"/>
    <lineage>
        <taxon>Bacteria</taxon>
        <taxon>Pseudomonadati</taxon>
        <taxon>Pseudomonadota</taxon>
        <taxon>Gammaproteobacteria</taxon>
        <taxon>Pseudomonadales</taxon>
        <taxon>Pseudohongiellaceae</taxon>
        <taxon>Pseudohongiella</taxon>
    </lineage>
</organism>
<dbReference type="InterPro" id="IPR036465">
    <property type="entry name" value="vWFA_dom_sf"/>
</dbReference>
<evidence type="ECO:0000256" key="2">
    <source>
        <dbReference type="SAM" id="Phobius"/>
    </source>
</evidence>
<feature type="compositionally biased region" description="Low complexity" evidence="1">
    <location>
        <begin position="344"/>
        <end position="353"/>
    </location>
</feature>
<dbReference type="Pfam" id="PF13519">
    <property type="entry name" value="VWA_2"/>
    <property type="match status" value="1"/>
</dbReference>
<dbReference type="InterPro" id="IPR024163">
    <property type="entry name" value="Aerotolerance_reg_N"/>
</dbReference>
<proteinExistence type="predicted"/>
<evidence type="ECO:0000259" key="3">
    <source>
        <dbReference type="PROSITE" id="PS50234"/>
    </source>
</evidence>
<feature type="transmembrane region" description="Helical" evidence="2">
    <location>
        <begin position="56"/>
        <end position="74"/>
    </location>
</feature>
<comment type="caution">
    <text evidence="4">The sequence shown here is derived from an EMBL/GenBank/DDBJ whole genome shotgun (WGS) entry which is preliminary data.</text>
</comment>
<dbReference type="STRING" id="1524254.PHACT_12955"/>